<dbReference type="EMBL" id="CP017902">
    <property type="protein sequence ID" value="ARP18144.1"/>
    <property type="molecule type" value="Genomic_DNA"/>
</dbReference>
<dbReference type="RefSeq" id="WP_086046674.1">
    <property type="nucleotide sequence ID" value="NZ_CP017889.1"/>
</dbReference>
<name>A0A1W6TBC7_VIBAL</name>
<reference evidence="1" key="1">
    <citation type="submission" date="2016-10" db="EMBL/GenBank/DDBJ databases">
        <title>The High Quality Genome of Vibrio alginolyticus K01M1.</title>
        <authorList>
            <person name="Wendling C."/>
            <person name="Chibani C.M."/>
            <person name="Hertel R."/>
            <person name="Sproer C."/>
            <person name="Bunk B."/>
            <person name="Overmann J."/>
            <person name="Roth O."/>
            <person name="Liesegang H."/>
        </authorList>
    </citation>
    <scope>NUCLEOTIDE SEQUENCE</scope>
    <source>
        <strain evidence="1">K05K4</strain>
    </source>
</reference>
<organism evidence="1">
    <name type="scientific">Vibrio alginolyticus</name>
    <dbReference type="NCBI Taxonomy" id="663"/>
    <lineage>
        <taxon>Bacteria</taxon>
        <taxon>Pseudomonadati</taxon>
        <taxon>Pseudomonadota</taxon>
        <taxon>Gammaproteobacteria</taxon>
        <taxon>Vibrionales</taxon>
        <taxon>Vibrionaceae</taxon>
        <taxon>Vibrio</taxon>
    </lineage>
</organism>
<dbReference type="AlphaFoldDB" id="A0A1W6TBC7"/>
<gene>
    <name evidence="1" type="ORF">K05K4_13060</name>
</gene>
<sequence length="152" mass="17072">MDAKQLTELVVRPTLKQLGLYSASAEQLVVGTIFVESRAKYLKQIGDGPALGIVQMEPATHDDIWQNYLAYRTELKEKVSQLVKEGTAQELITNLAYAVAMCRVHYLRVPKSLPSPGDIPALARYWKTYYNTHKGAGEVSDFIDKFPKDILN</sequence>
<proteinExistence type="predicted"/>
<protein>
    <submittedName>
        <fullName evidence="1">Uncharacterized protein</fullName>
    </submittedName>
</protein>
<accession>A0A1W6TBC7</accession>
<evidence type="ECO:0000313" key="1">
    <source>
        <dbReference type="EMBL" id="ARP18144.1"/>
    </source>
</evidence>